<name>A0A4U9IK12_9ENTR</name>
<evidence type="ECO:0000313" key="1">
    <source>
        <dbReference type="EMBL" id="VTP77646.1"/>
    </source>
</evidence>
<reference evidence="1 2" key="1">
    <citation type="submission" date="2019-05" db="EMBL/GenBank/DDBJ databases">
        <authorList>
            <consortium name="Pathogen Informatics"/>
        </authorList>
    </citation>
    <scope>NUCLEOTIDE SEQUENCE [LARGE SCALE GENOMIC DNA]</scope>
    <source>
        <strain evidence="1 2">NCTC13032</strain>
    </source>
</reference>
<organism evidence="1 2">
    <name type="scientific">Leclercia adecarboxylata</name>
    <dbReference type="NCBI Taxonomy" id="83655"/>
    <lineage>
        <taxon>Bacteria</taxon>
        <taxon>Pseudomonadati</taxon>
        <taxon>Pseudomonadota</taxon>
        <taxon>Gammaproteobacteria</taxon>
        <taxon>Enterobacterales</taxon>
        <taxon>Enterobacteriaceae</taxon>
        <taxon>Leclercia</taxon>
    </lineage>
</organism>
<proteinExistence type="predicted"/>
<dbReference type="AlphaFoldDB" id="A0A4U9IK12"/>
<protein>
    <submittedName>
        <fullName evidence="1">tRNA-modifying protein ygfZ</fullName>
    </submittedName>
</protein>
<dbReference type="EMBL" id="LR590464">
    <property type="protein sequence ID" value="VTP77646.1"/>
    <property type="molecule type" value="Genomic_DNA"/>
</dbReference>
<dbReference type="Gene3D" id="3.30.70.1630">
    <property type="match status" value="1"/>
</dbReference>
<sequence>MLTNQVTHDGVTSLLWFEHPAERFLLVTDVATAERVTQALRWRSTAE</sequence>
<gene>
    <name evidence="1" type="primary">ygfZ_2</name>
    <name evidence="1" type="ORF">NCTC13032_06018</name>
</gene>
<accession>A0A4U9IK12</accession>
<dbReference type="Proteomes" id="UP000310719">
    <property type="component" value="Chromosome"/>
</dbReference>
<evidence type="ECO:0000313" key="2">
    <source>
        <dbReference type="Proteomes" id="UP000310719"/>
    </source>
</evidence>